<dbReference type="AlphaFoldDB" id="A0A978UTW6"/>
<accession>A0A978UTW6</accession>
<gene>
    <name evidence="1" type="ORF">FEM48_Zijuj09G0158500</name>
</gene>
<proteinExistence type="predicted"/>
<reference evidence="1" key="1">
    <citation type="journal article" date="2021" name="Front. Plant Sci.">
        <title>Chromosome-Scale Genome Assembly for Chinese Sour Jujube and Insights Into Its Genome Evolution and Domestication Signature.</title>
        <authorList>
            <person name="Shen L.-Y."/>
            <person name="Luo H."/>
            <person name="Wang X.-L."/>
            <person name="Wang X.-M."/>
            <person name="Qiu X.-J."/>
            <person name="Liu H."/>
            <person name="Zhou S.-S."/>
            <person name="Jia K.-H."/>
            <person name="Nie S."/>
            <person name="Bao Y.-T."/>
            <person name="Zhang R.-G."/>
            <person name="Yun Q.-Z."/>
            <person name="Chai Y.-H."/>
            <person name="Lu J.-Y."/>
            <person name="Li Y."/>
            <person name="Zhao S.-W."/>
            <person name="Mao J.-F."/>
            <person name="Jia S.-G."/>
            <person name="Mao Y.-M."/>
        </authorList>
    </citation>
    <scope>NUCLEOTIDE SEQUENCE</scope>
    <source>
        <strain evidence="1">AT0</strain>
        <tissue evidence="1">Leaf</tissue>
    </source>
</reference>
<dbReference type="Proteomes" id="UP000813462">
    <property type="component" value="Unassembled WGS sequence"/>
</dbReference>
<sequence>MERKWHKIEDILSLTAQIAGILYCLWHISIATSSNSCWRCLNSSLDYQEVDLSGSMPYDSVFLNYMPRSSKRGVVADLECSAQIHCYTWLLIIYFLPLCSTSTTVTHM</sequence>
<comment type="caution">
    <text evidence="1">The sequence shown here is derived from an EMBL/GenBank/DDBJ whole genome shotgun (WGS) entry which is preliminary data.</text>
</comment>
<organism evidence="1 2">
    <name type="scientific">Ziziphus jujuba var. spinosa</name>
    <dbReference type="NCBI Taxonomy" id="714518"/>
    <lineage>
        <taxon>Eukaryota</taxon>
        <taxon>Viridiplantae</taxon>
        <taxon>Streptophyta</taxon>
        <taxon>Embryophyta</taxon>
        <taxon>Tracheophyta</taxon>
        <taxon>Spermatophyta</taxon>
        <taxon>Magnoliopsida</taxon>
        <taxon>eudicotyledons</taxon>
        <taxon>Gunneridae</taxon>
        <taxon>Pentapetalae</taxon>
        <taxon>rosids</taxon>
        <taxon>fabids</taxon>
        <taxon>Rosales</taxon>
        <taxon>Rhamnaceae</taxon>
        <taxon>Paliureae</taxon>
        <taxon>Ziziphus</taxon>
    </lineage>
</organism>
<evidence type="ECO:0000313" key="1">
    <source>
        <dbReference type="EMBL" id="KAH7518316.1"/>
    </source>
</evidence>
<evidence type="ECO:0000313" key="2">
    <source>
        <dbReference type="Proteomes" id="UP000813462"/>
    </source>
</evidence>
<protein>
    <submittedName>
        <fullName evidence="1">Uncharacterized protein</fullName>
    </submittedName>
</protein>
<dbReference type="EMBL" id="JAEACU010000009">
    <property type="protein sequence ID" value="KAH7518316.1"/>
    <property type="molecule type" value="Genomic_DNA"/>
</dbReference>
<name>A0A978UTW6_ZIZJJ</name>